<dbReference type="AlphaFoldDB" id="A0A0F9DPV9"/>
<sequence>MLDKIKERTQAATEGPWTVFFDEALGYGIINPTWEVKYIPYADAEFIAHARTDIPWLVERLGEVEKAVRTYRLMANTPASRKLAAELDRILSGEEKNSG</sequence>
<protein>
    <submittedName>
        <fullName evidence="1">Uncharacterized protein</fullName>
    </submittedName>
</protein>
<name>A0A0F9DPV9_9ZZZZ</name>
<reference evidence="1" key="1">
    <citation type="journal article" date="2015" name="Nature">
        <title>Complex archaea that bridge the gap between prokaryotes and eukaryotes.</title>
        <authorList>
            <person name="Spang A."/>
            <person name="Saw J.H."/>
            <person name="Jorgensen S.L."/>
            <person name="Zaremba-Niedzwiedzka K."/>
            <person name="Martijn J."/>
            <person name="Lind A.E."/>
            <person name="van Eijk R."/>
            <person name="Schleper C."/>
            <person name="Guy L."/>
            <person name="Ettema T.J."/>
        </authorList>
    </citation>
    <scope>NUCLEOTIDE SEQUENCE</scope>
</reference>
<dbReference type="EMBL" id="LAZR01028034">
    <property type="protein sequence ID" value="KKL63833.1"/>
    <property type="molecule type" value="Genomic_DNA"/>
</dbReference>
<accession>A0A0F9DPV9</accession>
<proteinExistence type="predicted"/>
<evidence type="ECO:0000313" key="1">
    <source>
        <dbReference type="EMBL" id="KKL63833.1"/>
    </source>
</evidence>
<organism evidence="1">
    <name type="scientific">marine sediment metagenome</name>
    <dbReference type="NCBI Taxonomy" id="412755"/>
    <lineage>
        <taxon>unclassified sequences</taxon>
        <taxon>metagenomes</taxon>
        <taxon>ecological metagenomes</taxon>
    </lineage>
</organism>
<comment type="caution">
    <text evidence="1">The sequence shown here is derived from an EMBL/GenBank/DDBJ whole genome shotgun (WGS) entry which is preliminary data.</text>
</comment>
<gene>
    <name evidence="1" type="ORF">LCGC14_2171140</name>
</gene>